<accession>A0A164L0Y8</accession>
<evidence type="ECO:0000313" key="2">
    <source>
        <dbReference type="Proteomes" id="UP000076858"/>
    </source>
</evidence>
<keyword evidence="2" id="KW-1185">Reference proteome</keyword>
<dbReference type="AlphaFoldDB" id="A0A164L0Y8"/>
<comment type="caution">
    <text evidence="1">The sequence shown here is derived from an EMBL/GenBank/DDBJ whole genome shotgun (WGS) entry which is preliminary data.</text>
</comment>
<gene>
    <name evidence="1" type="ORF">APZ42_033502</name>
</gene>
<dbReference type="EMBL" id="LRGB01003216">
    <property type="protein sequence ID" value="KZS03700.1"/>
    <property type="molecule type" value="Genomic_DNA"/>
</dbReference>
<organism evidence="1 2">
    <name type="scientific">Daphnia magna</name>
    <dbReference type="NCBI Taxonomy" id="35525"/>
    <lineage>
        <taxon>Eukaryota</taxon>
        <taxon>Metazoa</taxon>
        <taxon>Ecdysozoa</taxon>
        <taxon>Arthropoda</taxon>
        <taxon>Crustacea</taxon>
        <taxon>Branchiopoda</taxon>
        <taxon>Diplostraca</taxon>
        <taxon>Cladocera</taxon>
        <taxon>Anomopoda</taxon>
        <taxon>Daphniidae</taxon>
        <taxon>Daphnia</taxon>
    </lineage>
</organism>
<protein>
    <submittedName>
        <fullName evidence="1">Uncharacterized protein</fullName>
    </submittedName>
</protein>
<sequence length="71" mass="8426">MYTFIVLDEWQNIKLTRPDNRYHFSWIVSLPPLPPPSYPFFCVVQLYMKTITGMNQALAYIYTTHPIVQTD</sequence>
<dbReference type="Proteomes" id="UP000076858">
    <property type="component" value="Unassembled WGS sequence"/>
</dbReference>
<proteinExistence type="predicted"/>
<reference evidence="1 2" key="1">
    <citation type="submission" date="2016-03" db="EMBL/GenBank/DDBJ databases">
        <title>EvidentialGene: Evidence-directed Construction of Genes on Genomes.</title>
        <authorList>
            <person name="Gilbert D.G."/>
            <person name="Choi J.-H."/>
            <person name="Mockaitis K."/>
            <person name="Colbourne J."/>
            <person name="Pfrender M."/>
        </authorList>
    </citation>
    <scope>NUCLEOTIDE SEQUENCE [LARGE SCALE GENOMIC DNA]</scope>
    <source>
        <strain evidence="1 2">Xinb3</strain>
        <tissue evidence="1">Complete organism</tissue>
    </source>
</reference>
<name>A0A164L0Y8_9CRUS</name>
<evidence type="ECO:0000313" key="1">
    <source>
        <dbReference type="EMBL" id="KZS03700.1"/>
    </source>
</evidence>